<dbReference type="AlphaFoldDB" id="A0A6I6UE94"/>
<evidence type="ECO:0000313" key="2">
    <source>
        <dbReference type="Proteomes" id="UP000465062"/>
    </source>
</evidence>
<organism evidence="1 2">
    <name type="scientific">Rossellomorea vietnamensis</name>
    <dbReference type="NCBI Taxonomy" id="218284"/>
    <lineage>
        <taxon>Bacteria</taxon>
        <taxon>Bacillati</taxon>
        <taxon>Bacillota</taxon>
        <taxon>Bacilli</taxon>
        <taxon>Bacillales</taxon>
        <taxon>Bacillaceae</taxon>
        <taxon>Rossellomorea</taxon>
    </lineage>
</organism>
<sequence length="314" mass="35959">MLMVPIQSFSYSAFGLNIFSDLYFPELKVSSEYSNHKRSIQVKKSYLKELWAKVGDYSKMYVVQEGYFLFKAPGVGIFCIQDGNKILYEPSGENDLGQLRLYILGTCMGALLIQRKILPFHGSSFSFNGKAYAIIGESGAGKSTLTSALINKGHRILTDDVIAISSKEYGVPYVYPSYPQQKLWEESLIEFNMDTSNFTALFKRETKYAIPVENHFINNPLPLGGVFELVKSESENVKLTTIDGLERLHIFYLHTYRNFLVQRFGLRKWHLRYTASFAKNIEVYRLTRPTSRFTANELATLIEETVLKEELVHD</sequence>
<accession>A0A6I6UE94</accession>
<dbReference type="Gene3D" id="3.40.50.300">
    <property type="entry name" value="P-loop containing nucleotide triphosphate hydrolases"/>
    <property type="match status" value="1"/>
</dbReference>
<gene>
    <name evidence="1" type="ORF">FHE72_01395</name>
</gene>
<protein>
    <submittedName>
        <fullName evidence="1">Aldolase</fullName>
    </submittedName>
</protein>
<proteinExistence type="predicted"/>
<dbReference type="Proteomes" id="UP000465062">
    <property type="component" value="Chromosome"/>
</dbReference>
<dbReference type="InterPro" id="IPR027417">
    <property type="entry name" value="P-loop_NTPase"/>
</dbReference>
<name>A0A6I6UE94_9BACI</name>
<reference evidence="1 2" key="1">
    <citation type="submission" date="2019-06" db="EMBL/GenBank/DDBJ databases">
        <title>An operon consisting of a P-type ATPase gene and a transcriptional regular gene given the different cadmium resistance in Bacillus vietamensis 151-6 and Bacillus marisflavi 151-25.</title>
        <authorList>
            <person name="Yu X."/>
        </authorList>
    </citation>
    <scope>NUCLEOTIDE SEQUENCE [LARGE SCALE GENOMIC DNA]</scope>
    <source>
        <strain evidence="1 2">151-6</strain>
    </source>
</reference>
<dbReference type="SUPFAM" id="SSF52540">
    <property type="entry name" value="P-loop containing nucleoside triphosphate hydrolases"/>
    <property type="match status" value="1"/>
</dbReference>
<dbReference type="SUPFAM" id="SSF53795">
    <property type="entry name" value="PEP carboxykinase-like"/>
    <property type="match status" value="1"/>
</dbReference>
<dbReference type="EMBL" id="CP047394">
    <property type="protein sequence ID" value="QHE59847.1"/>
    <property type="molecule type" value="Genomic_DNA"/>
</dbReference>
<dbReference type="KEGG" id="bvq:FHE72_01395"/>
<evidence type="ECO:0000313" key="1">
    <source>
        <dbReference type="EMBL" id="QHE59847.1"/>
    </source>
</evidence>